<dbReference type="EMBL" id="PXYI01000002">
    <property type="protein sequence ID" value="PSJ42144.1"/>
    <property type="molecule type" value="Genomic_DNA"/>
</dbReference>
<keyword evidence="2" id="KW-1185">Reference proteome</keyword>
<sequence length="153" mass="17493">MSRTYNAWPAAMRRETAASYLDMSVAEFERGVFHGKIPQPIMFVERERWSKVALDEALEGKTGRHMTDWRSEQPLYKSQPQFNPASPAREAELNSGYAFTPASLAERWQCSAQSIRAMIKRGDLTALSFGKSHRIRPEEVARIESCVTEPRKE</sequence>
<dbReference type="RefSeq" id="WP_106512311.1">
    <property type="nucleotide sequence ID" value="NZ_PXYI01000002.1"/>
</dbReference>
<dbReference type="OrthoDB" id="7575387at2"/>
<reference evidence="1 2" key="1">
    <citation type="submission" date="2018-03" db="EMBL/GenBank/DDBJ databases">
        <title>The draft genome of Sphingosinicella sp. GL-C-18.</title>
        <authorList>
            <person name="Liu L."/>
            <person name="Li L."/>
            <person name="Liang L."/>
            <person name="Zhang X."/>
            <person name="Wang T."/>
        </authorList>
    </citation>
    <scope>NUCLEOTIDE SEQUENCE [LARGE SCALE GENOMIC DNA]</scope>
    <source>
        <strain evidence="1 2">GL-C-18</strain>
    </source>
</reference>
<dbReference type="AlphaFoldDB" id="A0A2P7QW22"/>
<accession>A0A2P7QW22</accession>
<organism evidence="1 2">
    <name type="scientific">Allosphingosinicella deserti</name>
    <dbReference type="NCBI Taxonomy" id="2116704"/>
    <lineage>
        <taxon>Bacteria</taxon>
        <taxon>Pseudomonadati</taxon>
        <taxon>Pseudomonadota</taxon>
        <taxon>Alphaproteobacteria</taxon>
        <taxon>Sphingomonadales</taxon>
        <taxon>Sphingomonadaceae</taxon>
        <taxon>Allosphingosinicella</taxon>
    </lineage>
</organism>
<comment type="caution">
    <text evidence="1">The sequence shown here is derived from an EMBL/GenBank/DDBJ whole genome shotgun (WGS) entry which is preliminary data.</text>
</comment>
<dbReference type="Proteomes" id="UP000241167">
    <property type="component" value="Unassembled WGS sequence"/>
</dbReference>
<evidence type="ECO:0000313" key="1">
    <source>
        <dbReference type="EMBL" id="PSJ42144.1"/>
    </source>
</evidence>
<gene>
    <name evidence="1" type="ORF">C7I55_07880</name>
</gene>
<evidence type="ECO:0000313" key="2">
    <source>
        <dbReference type="Proteomes" id="UP000241167"/>
    </source>
</evidence>
<proteinExistence type="predicted"/>
<evidence type="ECO:0008006" key="3">
    <source>
        <dbReference type="Google" id="ProtNLM"/>
    </source>
</evidence>
<protein>
    <recommendedName>
        <fullName evidence="3">Helix-turn-helix domain-containing protein</fullName>
    </recommendedName>
</protein>
<name>A0A2P7QW22_9SPHN</name>